<dbReference type="CDD" id="cd00293">
    <property type="entry name" value="USP-like"/>
    <property type="match status" value="2"/>
</dbReference>
<dbReference type="PRINTS" id="PR01438">
    <property type="entry name" value="UNVRSLSTRESS"/>
</dbReference>
<feature type="domain" description="UspA" evidence="2">
    <location>
        <begin position="1"/>
        <end position="139"/>
    </location>
</feature>
<reference evidence="3 4" key="1">
    <citation type="submission" date="2016-10" db="EMBL/GenBank/DDBJ databases">
        <authorList>
            <person name="Varghese N."/>
            <person name="Submissions S."/>
        </authorList>
    </citation>
    <scope>NUCLEOTIDE SEQUENCE [LARGE SCALE GENOMIC DNA]</scope>
    <source>
        <strain evidence="3 4">DSM 11449</strain>
    </source>
</reference>
<comment type="similarity">
    <text evidence="1">Belongs to the universal stress protein A family.</text>
</comment>
<evidence type="ECO:0000259" key="2">
    <source>
        <dbReference type="Pfam" id="PF00582"/>
    </source>
</evidence>
<dbReference type="RefSeq" id="WP_009641470.1">
    <property type="nucleotide sequence ID" value="NZ_CAJPRD010000011.1"/>
</dbReference>
<organism evidence="3 4">
    <name type="scientific">Capnocytophaga granulosa</name>
    <dbReference type="NCBI Taxonomy" id="45242"/>
    <lineage>
        <taxon>Bacteria</taxon>
        <taxon>Pseudomonadati</taxon>
        <taxon>Bacteroidota</taxon>
        <taxon>Flavobacteriia</taxon>
        <taxon>Flavobacteriales</taxon>
        <taxon>Flavobacteriaceae</taxon>
        <taxon>Capnocytophaga</taxon>
    </lineage>
</organism>
<evidence type="ECO:0000313" key="3">
    <source>
        <dbReference type="EMBL" id="SDW08310.1"/>
    </source>
</evidence>
<proteinExistence type="inferred from homology"/>
<feature type="domain" description="UspA" evidence="2">
    <location>
        <begin position="148"/>
        <end position="272"/>
    </location>
</feature>
<dbReference type="InterPro" id="IPR006016">
    <property type="entry name" value="UspA"/>
</dbReference>
<dbReference type="PANTHER" id="PTHR46268:SF6">
    <property type="entry name" value="UNIVERSAL STRESS PROTEIN UP12"/>
    <property type="match status" value="1"/>
</dbReference>
<dbReference type="InterPro" id="IPR014729">
    <property type="entry name" value="Rossmann-like_a/b/a_fold"/>
</dbReference>
<dbReference type="GeneID" id="85017927"/>
<comment type="caution">
    <text evidence="3">The sequence shown here is derived from an EMBL/GenBank/DDBJ whole genome shotgun (WGS) entry which is preliminary data.</text>
</comment>
<name>A0A1H2QN27_9FLAO</name>
<gene>
    <name evidence="3" type="ORF">SAMN05444420_101200</name>
</gene>
<protein>
    <submittedName>
        <fullName evidence="3">Nucleotide-binding universal stress protein, UspA family</fullName>
    </submittedName>
</protein>
<accession>A0A1H2QN27</accession>
<dbReference type="OrthoDB" id="9788959at2"/>
<sequence length="273" mass="30619">MKNILVPVDFSEHSNYAVEVAVDLAKKNGATILLLHCVELPRRFVTESTSALPEELFFMREAGLNVKKLSEELKEKGLTVKTVVETTALTYAVKNLLESESVDFIVMGSTGATGSKELFLGSNAEKIVRTSSVPVLVIKDKTDISKVKKLIFACDFSQKYVEAFQKAVAFANILDAKIDFVYINTPYHFNSSREIKVLIDNFSKEHKEILSHNIHMYSDFSIEEGIIHFTEDHQSDLICMFPAKQSALMHIFNGSISEDIVNHSEKPVLTIKL</sequence>
<dbReference type="Gene3D" id="3.40.50.620">
    <property type="entry name" value="HUPs"/>
    <property type="match status" value="2"/>
</dbReference>
<dbReference type="PANTHER" id="PTHR46268">
    <property type="entry name" value="STRESS RESPONSE PROTEIN NHAX"/>
    <property type="match status" value="1"/>
</dbReference>
<dbReference type="Pfam" id="PF00582">
    <property type="entry name" value="Usp"/>
    <property type="match status" value="2"/>
</dbReference>
<dbReference type="Proteomes" id="UP000182771">
    <property type="component" value="Unassembled WGS sequence"/>
</dbReference>
<dbReference type="EMBL" id="FNND01000001">
    <property type="protein sequence ID" value="SDW08310.1"/>
    <property type="molecule type" value="Genomic_DNA"/>
</dbReference>
<dbReference type="SUPFAM" id="SSF52402">
    <property type="entry name" value="Adenine nucleotide alpha hydrolases-like"/>
    <property type="match status" value="2"/>
</dbReference>
<evidence type="ECO:0000256" key="1">
    <source>
        <dbReference type="ARBA" id="ARBA00008791"/>
    </source>
</evidence>
<evidence type="ECO:0000313" key="4">
    <source>
        <dbReference type="Proteomes" id="UP000182771"/>
    </source>
</evidence>
<keyword evidence="4" id="KW-1185">Reference proteome</keyword>
<dbReference type="InterPro" id="IPR006015">
    <property type="entry name" value="Universal_stress_UspA"/>
</dbReference>
<dbReference type="AlphaFoldDB" id="A0A1H2QN27"/>